<dbReference type="AlphaFoldDB" id="A0A1F6G648"/>
<comment type="caution">
    <text evidence="1">The sequence shown here is derived from an EMBL/GenBank/DDBJ whole genome shotgun (WGS) entry which is preliminary data.</text>
</comment>
<evidence type="ECO:0000313" key="1">
    <source>
        <dbReference type="EMBL" id="OGG93590.1"/>
    </source>
</evidence>
<name>A0A1F6G648_9PROT</name>
<dbReference type="STRING" id="1817772.A2527_11830"/>
<accession>A0A1F6G648</accession>
<proteinExistence type="predicted"/>
<dbReference type="EMBL" id="MFNE01000047">
    <property type="protein sequence ID" value="OGG93590.1"/>
    <property type="molecule type" value="Genomic_DNA"/>
</dbReference>
<organism evidence="1 2">
    <name type="scientific">Candidatus Lambdaproteobacteria bacterium RIFOXYD2_FULL_50_16</name>
    <dbReference type="NCBI Taxonomy" id="1817772"/>
    <lineage>
        <taxon>Bacteria</taxon>
        <taxon>Pseudomonadati</taxon>
        <taxon>Pseudomonadota</taxon>
        <taxon>Candidatus Lambdaproteobacteria</taxon>
    </lineage>
</organism>
<sequence>MKLRTEKTSFWIDIEIGGATCRLEVSPLSSGEIRKIIKTHSKQKFLRGQATEETDELEVRLERFDKTVLNWEGITDLEDKPLPCNGETKRAIAEYNHDFVLQIFEKVDDINIALNSAQAKSKKK</sequence>
<evidence type="ECO:0000313" key="2">
    <source>
        <dbReference type="Proteomes" id="UP000178449"/>
    </source>
</evidence>
<gene>
    <name evidence="1" type="ORF">A2527_11830</name>
</gene>
<protein>
    <submittedName>
        <fullName evidence="1">Uncharacterized protein</fullName>
    </submittedName>
</protein>
<dbReference type="Proteomes" id="UP000178449">
    <property type="component" value="Unassembled WGS sequence"/>
</dbReference>
<reference evidence="1 2" key="1">
    <citation type="journal article" date="2016" name="Nat. Commun.">
        <title>Thousands of microbial genomes shed light on interconnected biogeochemical processes in an aquifer system.</title>
        <authorList>
            <person name="Anantharaman K."/>
            <person name="Brown C.T."/>
            <person name="Hug L.A."/>
            <person name="Sharon I."/>
            <person name="Castelle C.J."/>
            <person name="Probst A.J."/>
            <person name="Thomas B.C."/>
            <person name="Singh A."/>
            <person name="Wilkins M.J."/>
            <person name="Karaoz U."/>
            <person name="Brodie E.L."/>
            <person name="Williams K.H."/>
            <person name="Hubbard S.S."/>
            <person name="Banfield J.F."/>
        </authorList>
    </citation>
    <scope>NUCLEOTIDE SEQUENCE [LARGE SCALE GENOMIC DNA]</scope>
</reference>